<protein>
    <submittedName>
        <fullName evidence="1">Uncharacterized protein</fullName>
    </submittedName>
</protein>
<dbReference type="Gramene" id="OB03G26610.1">
    <property type="protein sequence ID" value="OB03G26610.1"/>
    <property type="gene ID" value="OB03G26610"/>
</dbReference>
<accession>J3LNN5</accession>
<name>J3LNN5_ORYBR</name>
<dbReference type="EnsemblPlants" id="OB03G26610.1">
    <property type="protein sequence ID" value="OB03G26610.1"/>
    <property type="gene ID" value="OB03G26610"/>
</dbReference>
<reference evidence="1" key="1">
    <citation type="journal article" date="2013" name="Nat. Commun.">
        <title>Whole-genome sequencing of Oryza brachyantha reveals mechanisms underlying Oryza genome evolution.</title>
        <authorList>
            <person name="Chen J."/>
            <person name="Huang Q."/>
            <person name="Gao D."/>
            <person name="Wang J."/>
            <person name="Lang Y."/>
            <person name="Liu T."/>
            <person name="Li B."/>
            <person name="Bai Z."/>
            <person name="Luis Goicoechea J."/>
            <person name="Liang C."/>
            <person name="Chen C."/>
            <person name="Zhang W."/>
            <person name="Sun S."/>
            <person name="Liao Y."/>
            <person name="Zhang X."/>
            <person name="Yang L."/>
            <person name="Song C."/>
            <person name="Wang M."/>
            <person name="Shi J."/>
            <person name="Liu G."/>
            <person name="Liu J."/>
            <person name="Zhou H."/>
            <person name="Zhou W."/>
            <person name="Yu Q."/>
            <person name="An N."/>
            <person name="Chen Y."/>
            <person name="Cai Q."/>
            <person name="Wang B."/>
            <person name="Liu B."/>
            <person name="Min J."/>
            <person name="Huang Y."/>
            <person name="Wu H."/>
            <person name="Li Z."/>
            <person name="Zhang Y."/>
            <person name="Yin Y."/>
            <person name="Song W."/>
            <person name="Jiang J."/>
            <person name="Jackson S.A."/>
            <person name="Wing R.A."/>
            <person name="Wang J."/>
            <person name="Chen M."/>
        </authorList>
    </citation>
    <scope>NUCLEOTIDE SEQUENCE [LARGE SCALE GENOMIC DNA]</scope>
    <source>
        <strain evidence="1">cv. IRGC 101232</strain>
    </source>
</reference>
<dbReference type="Proteomes" id="UP000006038">
    <property type="component" value="Chromosome 3"/>
</dbReference>
<organism evidence="1">
    <name type="scientific">Oryza brachyantha</name>
    <name type="common">malo sina</name>
    <dbReference type="NCBI Taxonomy" id="4533"/>
    <lineage>
        <taxon>Eukaryota</taxon>
        <taxon>Viridiplantae</taxon>
        <taxon>Streptophyta</taxon>
        <taxon>Embryophyta</taxon>
        <taxon>Tracheophyta</taxon>
        <taxon>Spermatophyta</taxon>
        <taxon>Magnoliopsida</taxon>
        <taxon>Liliopsida</taxon>
        <taxon>Poales</taxon>
        <taxon>Poaceae</taxon>
        <taxon>BOP clade</taxon>
        <taxon>Oryzoideae</taxon>
        <taxon>Oryzeae</taxon>
        <taxon>Oryzinae</taxon>
        <taxon>Oryza</taxon>
    </lineage>
</organism>
<reference evidence="1" key="2">
    <citation type="submission" date="2013-04" db="UniProtKB">
        <authorList>
            <consortium name="EnsemblPlants"/>
        </authorList>
    </citation>
    <scope>IDENTIFICATION</scope>
</reference>
<dbReference type="HOGENOM" id="CLU_2310420_0_0_1"/>
<proteinExistence type="predicted"/>
<evidence type="ECO:0000313" key="1">
    <source>
        <dbReference type="EnsemblPlants" id="OB03G26610.1"/>
    </source>
</evidence>
<sequence>MAAHHQHAGAVLDDGVAQDAPRLAVLHLQLHLNLQILSSSEVNSLALHTYPWRRAVLRTPYCAVSPRALSRISFSIARCSASSMLITGATAPGKMERRVG</sequence>
<evidence type="ECO:0000313" key="2">
    <source>
        <dbReference type="Proteomes" id="UP000006038"/>
    </source>
</evidence>
<dbReference type="AlphaFoldDB" id="J3LNN5"/>
<keyword evidence="2" id="KW-1185">Reference proteome</keyword>